<name>A0A0H4T8Y7_9BACT</name>
<dbReference type="EMBL" id="KT007036">
    <property type="protein sequence ID" value="AKQ04343.1"/>
    <property type="molecule type" value="Genomic_DNA"/>
</dbReference>
<evidence type="ECO:0000313" key="1">
    <source>
        <dbReference type="EMBL" id="AKQ04343.1"/>
    </source>
</evidence>
<sequence>MGKGKNSADELKRLKEKEGYKLGMQGLAEKQTAWDENEGRKVSIRAFNISQGCENIDPVTNYKIAETELTTDNLRRLINKERK</sequence>
<protein>
    <submittedName>
        <fullName evidence="1">Uncharacterized protein</fullName>
    </submittedName>
</protein>
<proteinExistence type="predicted"/>
<organism evidence="1">
    <name type="scientific">uncultured Microgenomates bacterium Rifle_16ft_4_minimus_5036</name>
    <dbReference type="NCBI Taxonomy" id="1665119"/>
    <lineage>
        <taxon>Bacteria</taxon>
        <taxon>Candidatus Microgenomatota</taxon>
        <taxon>environmental samples</taxon>
    </lineage>
</organism>
<dbReference type="AlphaFoldDB" id="A0A0H4T8Y7"/>
<accession>A0A0H4T8Y7</accession>
<reference evidence="1" key="1">
    <citation type="journal article" date="2015" name="ISME J.">
        <title>Aquifer environment selects for microbial species cohorts in sediment and groundwater.</title>
        <authorList>
            <person name="Hug L.A."/>
            <person name="Thomas B.C."/>
            <person name="Brown C.T."/>
            <person name="Frischkorn K.R."/>
            <person name="Williams K.H."/>
            <person name="Tringe S.G."/>
            <person name="Banfield J.F."/>
        </authorList>
    </citation>
    <scope>NUCLEOTIDE SEQUENCE</scope>
</reference>